<dbReference type="Gene3D" id="1.10.3730.20">
    <property type="match status" value="1"/>
</dbReference>
<gene>
    <name evidence="8" type="ORF">RM519_10780</name>
</gene>
<feature type="transmembrane region" description="Helical" evidence="6">
    <location>
        <begin position="185"/>
        <end position="205"/>
    </location>
</feature>
<evidence type="ECO:0000313" key="8">
    <source>
        <dbReference type="EMBL" id="MDT0553732.1"/>
    </source>
</evidence>
<feature type="transmembrane region" description="Helical" evidence="6">
    <location>
        <begin position="272"/>
        <end position="290"/>
    </location>
</feature>
<dbReference type="InterPro" id="IPR037185">
    <property type="entry name" value="EmrE-like"/>
</dbReference>
<evidence type="ECO:0000256" key="4">
    <source>
        <dbReference type="ARBA" id="ARBA00022989"/>
    </source>
</evidence>
<feature type="transmembrane region" description="Helical" evidence="6">
    <location>
        <begin position="247"/>
        <end position="266"/>
    </location>
</feature>
<feature type="transmembrane region" description="Helical" evidence="6">
    <location>
        <begin position="217"/>
        <end position="235"/>
    </location>
</feature>
<feature type="transmembrane region" description="Helical" evidence="6">
    <location>
        <begin position="95"/>
        <end position="116"/>
    </location>
</feature>
<sequence>MKGRILAFLAALGATLIYGANYSIAKDVMPLYVKPFGFIILRVVGACLLFWILGLFVKKEKIDKKDFIPIFFAGLFGAALNMLFFFKGLSLTTPINASVIMIVGPILVFILSILFLKERLVPHRILGVLIGFIGAAILVIYGKSEAENAPNIVLGNLYIFINASCYAVYLIIIKKLLEKYHPFTLIKWVYLFGLFVVVPFGFSEFQEIEWALLPESIIYKILFVVVFTTFFAYLFNIIALTKLKTTTVAAFIYLQPVVTSIFALILGSDELSTTKVTASLIIFLGVYLVSKRPKQTA</sequence>
<dbReference type="SUPFAM" id="SSF103481">
    <property type="entry name" value="Multidrug resistance efflux transporter EmrE"/>
    <property type="match status" value="2"/>
</dbReference>
<feature type="domain" description="EamA" evidence="7">
    <location>
        <begin position="154"/>
        <end position="290"/>
    </location>
</feature>
<evidence type="ECO:0000259" key="7">
    <source>
        <dbReference type="Pfam" id="PF00892"/>
    </source>
</evidence>
<accession>A0ABU2Y696</accession>
<evidence type="ECO:0000256" key="3">
    <source>
        <dbReference type="ARBA" id="ARBA00022692"/>
    </source>
</evidence>
<keyword evidence="5 6" id="KW-0472">Membrane</keyword>
<feature type="transmembrane region" description="Helical" evidence="6">
    <location>
        <begin position="35"/>
        <end position="56"/>
    </location>
</feature>
<feature type="domain" description="EamA" evidence="7">
    <location>
        <begin position="7"/>
        <end position="139"/>
    </location>
</feature>
<feature type="transmembrane region" description="Helical" evidence="6">
    <location>
        <begin position="68"/>
        <end position="89"/>
    </location>
</feature>
<evidence type="ECO:0000256" key="2">
    <source>
        <dbReference type="ARBA" id="ARBA00022475"/>
    </source>
</evidence>
<dbReference type="InterPro" id="IPR050638">
    <property type="entry name" value="AA-Vitamin_Transporters"/>
</dbReference>
<name>A0ABU2Y696_9FLAO</name>
<evidence type="ECO:0000256" key="1">
    <source>
        <dbReference type="ARBA" id="ARBA00004651"/>
    </source>
</evidence>
<evidence type="ECO:0000256" key="5">
    <source>
        <dbReference type="ARBA" id="ARBA00023136"/>
    </source>
</evidence>
<dbReference type="EMBL" id="JAVRHV010000005">
    <property type="protein sequence ID" value="MDT0553732.1"/>
    <property type="molecule type" value="Genomic_DNA"/>
</dbReference>
<proteinExistence type="predicted"/>
<evidence type="ECO:0000256" key="6">
    <source>
        <dbReference type="SAM" id="Phobius"/>
    </source>
</evidence>
<dbReference type="RefSeq" id="WP_311593819.1">
    <property type="nucleotide sequence ID" value="NZ_JAVRHV010000005.1"/>
</dbReference>
<keyword evidence="2" id="KW-1003">Cell membrane</keyword>
<keyword evidence="9" id="KW-1185">Reference proteome</keyword>
<keyword evidence="3 6" id="KW-0812">Transmembrane</keyword>
<comment type="subcellular location">
    <subcellularLocation>
        <location evidence="1">Cell membrane</location>
        <topology evidence="1">Multi-pass membrane protein</topology>
    </subcellularLocation>
</comment>
<dbReference type="PANTHER" id="PTHR32322:SF18">
    <property type="entry name" value="S-ADENOSYLMETHIONINE_S-ADENOSYLHOMOCYSTEINE TRANSPORTER"/>
    <property type="match status" value="1"/>
</dbReference>
<feature type="transmembrane region" description="Helical" evidence="6">
    <location>
        <begin position="153"/>
        <end position="173"/>
    </location>
</feature>
<dbReference type="InterPro" id="IPR000620">
    <property type="entry name" value="EamA_dom"/>
</dbReference>
<reference evidence="8 9" key="1">
    <citation type="submission" date="2023-09" db="EMBL/GenBank/DDBJ databases">
        <authorList>
            <person name="Rey-Velasco X."/>
        </authorList>
    </citation>
    <scope>NUCLEOTIDE SEQUENCE [LARGE SCALE GENOMIC DNA]</scope>
    <source>
        <strain evidence="8 9">P050</strain>
    </source>
</reference>
<protein>
    <submittedName>
        <fullName evidence="8">DMT family transporter</fullName>
    </submittedName>
</protein>
<dbReference type="Proteomes" id="UP001252186">
    <property type="component" value="Unassembled WGS sequence"/>
</dbReference>
<keyword evidence="4 6" id="KW-1133">Transmembrane helix</keyword>
<feature type="transmembrane region" description="Helical" evidence="6">
    <location>
        <begin position="123"/>
        <end position="141"/>
    </location>
</feature>
<organism evidence="8 9">
    <name type="scientific">Urechidicola vernalis</name>
    <dbReference type="NCBI Taxonomy" id="3075600"/>
    <lineage>
        <taxon>Bacteria</taxon>
        <taxon>Pseudomonadati</taxon>
        <taxon>Bacteroidota</taxon>
        <taxon>Flavobacteriia</taxon>
        <taxon>Flavobacteriales</taxon>
        <taxon>Flavobacteriaceae</taxon>
        <taxon>Urechidicola</taxon>
    </lineage>
</organism>
<evidence type="ECO:0000313" key="9">
    <source>
        <dbReference type="Proteomes" id="UP001252186"/>
    </source>
</evidence>
<dbReference type="Pfam" id="PF00892">
    <property type="entry name" value="EamA"/>
    <property type="match status" value="2"/>
</dbReference>
<comment type="caution">
    <text evidence="8">The sequence shown here is derived from an EMBL/GenBank/DDBJ whole genome shotgun (WGS) entry which is preliminary data.</text>
</comment>
<dbReference type="PANTHER" id="PTHR32322">
    <property type="entry name" value="INNER MEMBRANE TRANSPORTER"/>
    <property type="match status" value="1"/>
</dbReference>